<protein>
    <submittedName>
        <fullName evidence="1">Uncharacterized protein</fullName>
    </submittedName>
</protein>
<reference evidence="1" key="1">
    <citation type="journal article" date="2021" name="Proc. Natl. Acad. Sci. U.S.A.">
        <title>A Catalog of Tens of Thousands of Viruses from Human Metagenomes Reveals Hidden Associations with Chronic Diseases.</title>
        <authorList>
            <person name="Tisza M.J."/>
            <person name="Buck C.B."/>
        </authorList>
    </citation>
    <scope>NUCLEOTIDE SEQUENCE</scope>
    <source>
        <strain evidence="1">CtOZu12</strain>
    </source>
</reference>
<evidence type="ECO:0000313" key="1">
    <source>
        <dbReference type="EMBL" id="DAD55966.1"/>
    </source>
</evidence>
<sequence>MAKIECKGCTPNCPYFPYMDGTVDWEYNEEGLKVRKKKKIFVCSYDGHQITNWTDACPKELDRILSEKIN</sequence>
<organism evidence="1">
    <name type="scientific">Bacteriophage sp</name>
    <dbReference type="NCBI Taxonomy" id="38018"/>
    <lineage>
        <taxon>Viruses</taxon>
    </lineage>
</organism>
<proteinExistence type="predicted"/>
<dbReference type="EMBL" id="BK029940">
    <property type="protein sequence ID" value="DAD55966.1"/>
    <property type="molecule type" value="Genomic_DNA"/>
</dbReference>
<name>A0A8D9PF04_9VIRU</name>
<accession>A0A8D9PF04</accession>